<protein>
    <recommendedName>
        <fullName evidence="1">Replication-associated protein ORF2/G2P domain-containing protein</fullName>
    </recommendedName>
</protein>
<proteinExistence type="predicted"/>
<gene>
    <name evidence="2" type="ORF">RD110_10305</name>
</gene>
<evidence type="ECO:0000313" key="2">
    <source>
        <dbReference type="EMBL" id="APW37531.1"/>
    </source>
</evidence>
<dbReference type="KEGG" id="rhy:RD110_10305"/>
<name>A0A1P8JV10_9BURK</name>
<evidence type="ECO:0000313" key="3">
    <source>
        <dbReference type="Proteomes" id="UP000186609"/>
    </source>
</evidence>
<evidence type="ECO:0000259" key="1">
    <source>
        <dbReference type="Pfam" id="PF23343"/>
    </source>
</evidence>
<keyword evidence="3" id="KW-1185">Reference proteome</keyword>
<dbReference type="InterPro" id="IPR056906">
    <property type="entry name" value="ORF2/G2P_dom"/>
</dbReference>
<dbReference type="Pfam" id="PF23343">
    <property type="entry name" value="REP_ORF2-G2P"/>
    <property type="match status" value="1"/>
</dbReference>
<dbReference type="Proteomes" id="UP000186609">
    <property type="component" value="Chromosome"/>
</dbReference>
<feature type="domain" description="Replication-associated protein ORF2/G2P" evidence="1">
    <location>
        <begin position="107"/>
        <end position="223"/>
    </location>
</feature>
<reference evidence="2 3" key="1">
    <citation type="submission" date="2017-01" db="EMBL/GenBank/DDBJ databases">
        <authorList>
            <person name="Mah S.A."/>
            <person name="Swanson W.J."/>
            <person name="Moy G.W."/>
            <person name="Vacquier V.D."/>
        </authorList>
    </citation>
    <scope>NUCLEOTIDE SEQUENCE [LARGE SCALE GENOMIC DNA]</scope>
    <source>
        <strain evidence="2 3">DCY110</strain>
    </source>
</reference>
<accession>A0A1P8JV10</accession>
<dbReference type="AlphaFoldDB" id="A0A1P8JV10"/>
<organism evidence="2 3">
    <name type="scientific">Rhodoferax koreensis</name>
    <dbReference type="NCBI Taxonomy" id="1842727"/>
    <lineage>
        <taxon>Bacteria</taxon>
        <taxon>Pseudomonadati</taxon>
        <taxon>Pseudomonadota</taxon>
        <taxon>Betaproteobacteria</taxon>
        <taxon>Burkholderiales</taxon>
        <taxon>Comamonadaceae</taxon>
        <taxon>Rhodoferax</taxon>
    </lineage>
</organism>
<dbReference type="STRING" id="1842727.RD110_10305"/>
<dbReference type="EMBL" id="CP019236">
    <property type="protein sequence ID" value="APW37531.1"/>
    <property type="molecule type" value="Genomic_DNA"/>
</dbReference>
<sequence length="301" mass="34367">MGNRVKPGCSPAHLRRCGARAYLGRSGDHFKLKATDLGNGHLEIVGSRTMLWEELDWPIGQIADHLDMLERHAEEHAEEIRQKHAEQAAKRAKKRVRQLCKGMGADTLLTLTYQANETDMARCKADLKEFNRRMLRLIPGFRFVAAFERQDRGACHVHMATERIPVELLAKNGTKVKSFNVIRAVWRGVTKERGGNIDVQNAKRRMQRTPARIASYIAGYIIKAFEEGELESNRWTKYGNFDAPPKPVDLGIFPTLETMIAGGYAILFDGHQVDVMRLDRWKDWFVLYAELPPKRRAMAEV</sequence>